<reference evidence="4 5" key="1">
    <citation type="journal article" date="2015" name="Genome Announc.">
        <title>Expanding the biotechnology potential of lactobacilli through comparative genomics of 213 strains and associated genera.</title>
        <authorList>
            <person name="Sun Z."/>
            <person name="Harris H.M."/>
            <person name="McCann A."/>
            <person name="Guo C."/>
            <person name="Argimon S."/>
            <person name="Zhang W."/>
            <person name="Yang X."/>
            <person name="Jeffery I.B."/>
            <person name="Cooney J.C."/>
            <person name="Kagawa T.F."/>
            <person name="Liu W."/>
            <person name="Song Y."/>
            <person name="Salvetti E."/>
            <person name="Wrobel A."/>
            <person name="Rasinkangas P."/>
            <person name="Parkhill J."/>
            <person name="Rea M.C."/>
            <person name="O'Sullivan O."/>
            <person name="Ritari J."/>
            <person name="Douillard F.P."/>
            <person name="Paul Ross R."/>
            <person name="Yang R."/>
            <person name="Briner A.E."/>
            <person name="Felis G.E."/>
            <person name="de Vos W.M."/>
            <person name="Barrangou R."/>
            <person name="Klaenhammer T.R."/>
            <person name="Caufield P.W."/>
            <person name="Cui Y."/>
            <person name="Zhang H."/>
            <person name="O'Toole P.W."/>
        </authorList>
    </citation>
    <scope>NUCLEOTIDE SEQUENCE [LARGE SCALE GENOMIC DNA]</scope>
    <source>
        <strain evidence="4 5">DSM 18390</strain>
    </source>
</reference>
<dbReference type="PANTHER" id="PTHR30055">
    <property type="entry name" value="HTH-TYPE TRANSCRIPTIONAL REGULATOR RUTR"/>
    <property type="match status" value="1"/>
</dbReference>
<dbReference type="InterPro" id="IPR050109">
    <property type="entry name" value="HTH-type_TetR-like_transc_reg"/>
</dbReference>
<gene>
    <name evidence="4" type="ORF">FD47_GL002448</name>
</gene>
<organism evidence="4 5">
    <name type="scientific">Lentilactobacillus parafarraginis DSM 18390 = JCM 14109</name>
    <dbReference type="NCBI Taxonomy" id="1423786"/>
    <lineage>
        <taxon>Bacteria</taxon>
        <taxon>Bacillati</taxon>
        <taxon>Bacillota</taxon>
        <taxon>Bacilli</taxon>
        <taxon>Lactobacillales</taxon>
        <taxon>Lactobacillaceae</taxon>
        <taxon>Lentilactobacillus</taxon>
    </lineage>
</organism>
<evidence type="ECO:0000256" key="2">
    <source>
        <dbReference type="PROSITE-ProRule" id="PRU00335"/>
    </source>
</evidence>
<feature type="domain" description="HTH tetR-type" evidence="3">
    <location>
        <begin position="6"/>
        <end position="66"/>
    </location>
</feature>
<dbReference type="PATRIC" id="fig|1423786.4.peg.2566"/>
<evidence type="ECO:0000313" key="5">
    <source>
        <dbReference type="Proteomes" id="UP000051010"/>
    </source>
</evidence>
<dbReference type="SUPFAM" id="SSF46689">
    <property type="entry name" value="Homeodomain-like"/>
    <property type="match status" value="1"/>
</dbReference>
<sequence length="202" mass="22697">MKKKDLTKETKILDATVAIIINYGASAISTTKVAKHVGISQSNIYLYFEDKQALLEGVYLREISRLEETPEMKLVMDADRPIIERCFNYLKAMYDFAMANPYSLFVISQIKGLSKSFPDLIEKLVSGHNPVATLFEDGVQAGVLRSIDRSLPMTLIFSVIQRHVENVQNGSYAKNVVSFEELSRLIWGGIAIVPYPSHLLHS</sequence>
<evidence type="ECO:0000256" key="1">
    <source>
        <dbReference type="ARBA" id="ARBA00023125"/>
    </source>
</evidence>
<comment type="caution">
    <text evidence="4">The sequence shown here is derived from an EMBL/GenBank/DDBJ whole genome shotgun (WGS) entry which is preliminary data.</text>
</comment>
<feature type="DNA-binding region" description="H-T-H motif" evidence="2">
    <location>
        <begin position="29"/>
        <end position="48"/>
    </location>
</feature>
<dbReference type="InterPro" id="IPR009057">
    <property type="entry name" value="Homeodomain-like_sf"/>
</dbReference>
<dbReference type="GO" id="GO:0000976">
    <property type="term" value="F:transcription cis-regulatory region binding"/>
    <property type="evidence" value="ECO:0007669"/>
    <property type="project" value="TreeGrafter"/>
</dbReference>
<dbReference type="Gene3D" id="1.10.357.10">
    <property type="entry name" value="Tetracycline Repressor, domain 2"/>
    <property type="match status" value="1"/>
</dbReference>
<dbReference type="GO" id="GO:0003700">
    <property type="term" value="F:DNA-binding transcription factor activity"/>
    <property type="evidence" value="ECO:0007669"/>
    <property type="project" value="TreeGrafter"/>
</dbReference>
<dbReference type="PRINTS" id="PR00455">
    <property type="entry name" value="HTHTETR"/>
</dbReference>
<proteinExistence type="predicted"/>
<accession>A0A0R1YGH0</accession>
<name>A0A0R1YGH0_9LACO</name>
<dbReference type="EMBL" id="AZFZ01000060">
    <property type="protein sequence ID" value="KRM41394.1"/>
    <property type="molecule type" value="Genomic_DNA"/>
</dbReference>
<dbReference type="Pfam" id="PF00440">
    <property type="entry name" value="TetR_N"/>
    <property type="match status" value="1"/>
</dbReference>
<dbReference type="Proteomes" id="UP000051010">
    <property type="component" value="Unassembled WGS sequence"/>
</dbReference>
<dbReference type="AlphaFoldDB" id="A0A0R1YGH0"/>
<evidence type="ECO:0000259" key="3">
    <source>
        <dbReference type="PROSITE" id="PS50977"/>
    </source>
</evidence>
<dbReference type="RefSeq" id="WP_054735998.1">
    <property type="nucleotide sequence ID" value="NZ_AZFZ01000060.1"/>
</dbReference>
<dbReference type="PANTHER" id="PTHR30055:SF207">
    <property type="entry name" value="HTH-TYPE TRANSCRIPTIONAL REPRESSOR FATR"/>
    <property type="match status" value="1"/>
</dbReference>
<dbReference type="PROSITE" id="PS50977">
    <property type="entry name" value="HTH_TETR_2"/>
    <property type="match status" value="1"/>
</dbReference>
<protein>
    <submittedName>
        <fullName evidence="4">Transcriptional regulator</fullName>
    </submittedName>
</protein>
<evidence type="ECO:0000313" key="4">
    <source>
        <dbReference type="EMBL" id="KRM41394.1"/>
    </source>
</evidence>
<dbReference type="InterPro" id="IPR001647">
    <property type="entry name" value="HTH_TetR"/>
</dbReference>
<keyword evidence="1 2" id="KW-0238">DNA-binding</keyword>